<name>A0A0F4LAU8_9LACO</name>
<keyword evidence="14" id="KW-1185">Reference proteome</keyword>
<dbReference type="EMBL" id="CP029477">
    <property type="protein sequence ID" value="AWM75379.1"/>
    <property type="molecule type" value="Genomic_DNA"/>
</dbReference>
<evidence type="ECO:0000313" key="11">
    <source>
        <dbReference type="EMBL" id="AWM75379.1"/>
    </source>
</evidence>
<dbReference type="GO" id="GO:0009401">
    <property type="term" value="P:phosphoenolpyruvate-dependent sugar phosphotransferase system"/>
    <property type="evidence" value="ECO:0007669"/>
    <property type="project" value="UniProtKB-KW"/>
</dbReference>
<feature type="transmembrane region" description="Helical" evidence="9">
    <location>
        <begin position="100"/>
        <end position="120"/>
    </location>
</feature>
<feature type="transmembrane region" description="Helical" evidence="9">
    <location>
        <begin position="276"/>
        <end position="298"/>
    </location>
</feature>
<gene>
    <name evidence="11" type="ORF">DKL58_05050</name>
    <name evidence="12" type="ORF">JF76_10410</name>
</gene>
<dbReference type="STRING" id="1218493.JF76_10410"/>
<keyword evidence="3" id="KW-1003">Cell membrane</keyword>
<dbReference type="EMBL" id="JXBY01000019">
    <property type="protein sequence ID" value="KJY55404.1"/>
    <property type="molecule type" value="Genomic_DNA"/>
</dbReference>
<dbReference type="NCBIfam" id="TIGR01427">
    <property type="entry name" value="PTS_IIC_fructo"/>
    <property type="match status" value="1"/>
</dbReference>
<dbReference type="InterPro" id="IPR050864">
    <property type="entry name" value="Bacterial_PTS_Sugar_Transport"/>
</dbReference>
<dbReference type="AlphaFoldDB" id="A0A0F4LAU8"/>
<dbReference type="GO" id="GO:0090563">
    <property type="term" value="F:protein-phosphocysteine-sugar phosphotransferase activity"/>
    <property type="evidence" value="ECO:0007669"/>
    <property type="project" value="TreeGrafter"/>
</dbReference>
<evidence type="ECO:0000256" key="5">
    <source>
        <dbReference type="ARBA" id="ARBA00022683"/>
    </source>
</evidence>
<evidence type="ECO:0000259" key="10">
    <source>
        <dbReference type="PROSITE" id="PS51104"/>
    </source>
</evidence>
<dbReference type="PATRIC" id="fig|1218493.3.peg.1093"/>
<keyword evidence="5" id="KW-0598">Phosphotransferase system</keyword>
<keyword evidence="7 9" id="KW-1133">Transmembrane helix</keyword>
<reference evidence="11 14" key="2">
    <citation type="submission" date="2018-05" db="EMBL/GenBank/DDBJ databases">
        <title>Reference genomes for bee gut microbiota database.</title>
        <authorList>
            <person name="Ellegaard K.M."/>
        </authorList>
    </citation>
    <scope>NUCLEOTIDE SEQUENCE [LARGE SCALE GENOMIC DNA]</scope>
    <source>
        <strain evidence="11 14">ESL0186</strain>
    </source>
</reference>
<evidence type="ECO:0000256" key="6">
    <source>
        <dbReference type="ARBA" id="ARBA00022692"/>
    </source>
</evidence>
<reference evidence="12 13" key="1">
    <citation type="submission" date="2014-12" db="EMBL/GenBank/DDBJ databases">
        <title>Comparative genomics of the lactic acid bacteria isolated from the honey bee gut.</title>
        <authorList>
            <person name="Ellegaard K.M."/>
            <person name="Tamarit D."/>
            <person name="Javelind E."/>
            <person name="Olofsson T."/>
            <person name="Andersson S.G."/>
            <person name="Vasquez A."/>
        </authorList>
    </citation>
    <scope>NUCLEOTIDE SEQUENCE [LARGE SCALE GENOMIC DNA]</scope>
    <source>
        <strain evidence="12 13">Biut2</strain>
    </source>
</reference>
<evidence type="ECO:0000313" key="12">
    <source>
        <dbReference type="EMBL" id="KJY55404.1"/>
    </source>
</evidence>
<feature type="transmembrane region" description="Helical" evidence="9">
    <location>
        <begin position="132"/>
        <end position="157"/>
    </location>
</feature>
<dbReference type="GO" id="GO:0008982">
    <property type="term" value="F:protein-N(PI)-phosphohistidine-sugar phosphotransferase activity"/>
    <property type="evidence" value="ECO:0007669"/>
    <property type="project" value="InterPro"/>
</dbReference>
<evidence type="ECO:0000313" key="13">
    <source>
        <dbReference type="Proteomes" id="UP000033533"/>
    </source>
</evidence>
<dbReference type="PROSITE" id="PS51104">
    <property type="entry name" value="PTS_EIIC_TYPE_2"/>
    <property type="match status" value="1"/>
</dbReference>
<feature type="transmembrane region" description="Helical" evidence="9">
    <location>
        <begin position="59"/>
        <end position="80"/>
    </location>
</feature>
<evidence type="ECO:0000256" key="1">
    <source>
        <dbReference type="ARBA" id="ARBA00004429"/>
    </source>
</evidence>
<dbReference type="GO" id="GO:0005351">
    <property type="term" value="F:carbohydrate:proton symporter activity"/>
    <property type="evidence" value="ECO:0007669"/>
    <property type="project" value="InterPro"/>
</dbReference>
<keyword evidence="6 9" id="KW-0812">Transmembrane</keyword>
<evidence type="ECO:0000313" key="14">
    <source>
        <dbReference type="Proteomes" id="UP000246036"/>
    </source>
</evidence>
<dbReference type="InterPro" id="IPR013014">
    <property type="entry name" value="PTS_EIIC_2"/>
</dbReference>
<feature type="transmembrane region" description="Helical" evidence="9">
    <location>
        <begin position="20"/>
        <end position="39"/>
    </location>
</feature>
<evidence type="ECO:0000256" key="3">
    <source>
        <dbReference type="ARBA" id="ARBA00022475"/>
    </source>
</evidence>
<keyword evidence="8 9" id="KW-0472">Membrane</keyword>
<dbReference type="PANTHER" id="PTHR30505">
    <property type="entry name" value="FRUCTOSE-LIKE PERMEASE"/>
    <property type="match status" value="1"/>
</dbReference>
<comment type="subcellular location">
    <subcellularLocation>
        <location evidence="1">Cell inner membrane</location>
        <topology evidence="1">Multi-pass membrane protein</topology>
    </subcellularLocation>
</comment>
<proteinExistence type="predicted"/>
<dbReference type="GO" id="GO:0005886">
    <property type="term" value="C:plasma membrane"/>
    <property type="evidence" value="ECO:0007669"/>
    <property type="project" value="UniProtKB-SubCell"/>
</dbReference>
<evidence type="ECO:0000256" key="4">
    <source>
        <dbReference type="ARBA" id="ARBA00022597"/>
    </source>
</evidence>
<organism evidence="12 13">
    <name type="scientific">Lactobacillus kullabergensis</name>
    <dbReference type="NCBI Taxonomy" id="1218493"/>
    <lineage>
        <taxon>Bacteria</taxon>
        <taxon>Bacillati</taxon>
        <taxon>Bacillota</taxon>
        <taxon>Bacilli</taxon>
        <taxon>Lactobacillales</taxon>
        <taxon>Lactobacillaceae</taxon>
        <taxon>Lactobacillus</taxon>
    </lineage>
</organism>
<sequence length="362" mass="38201">MAENKIIVKIKEPALTAISYLIPVVVAGGLLLAVGNIFGGKNITNFTGTIGIWDAFSTAGSLILGLLPVVVSTGVSFAIADKPGIAPGFLVGLISNMIKAGFLGGLIGGYVAGWFTILIVKTIKVPNWAQGLMPTLIIPFLSSILSAAVMFYILGAPIAEGQKMLTRYLTQLPSSQKFLYGAIIGILASVDYGGAINKTVFAFVLAMQAEGVNEPITVLILASMVTPFGFTFAYFLEKLFHKKIYTQTEVDTLKTAFPMGICEITEGSLPIVLNDLWRSIVSTACGGAIGGGLSMLWGADSKIPASGLFAVPTMSKPVQFLIALLIGSLVTGIVFFILKRPVSAENEKKEEKDVDLGDISIG</sequence>
<dbReference type="OrthoDB" id="9782569at2"/>
<dbReference type="KEGG" id="lkl:DKL58_05050"/>
<dbReference type="InterPro" id="IPR006327">
    <property type="entry name" value="PTS_IIC_fruc"/>
</dbReference>
<keyword evidence="4" id="KW-0762">Sugar transport</keyword>
<dbReference type="PANTHER" id="PTHR30505:SF0">
    <property type="entry name" value="FRUCTOSE-LIKE PTS SYSTEM EIIBC COMPONENT-RELATED"/>
    <property type="match status" value="1"/>
</dbReference>
<evidence type="ECO:0000256" key="8">
    <source>
        <dbReference type="ARBA" id="ARBA00023136"/>
    </source>
</evidence>
<dbReference type="Proteomes" id="UP000246036">
    <property type="component" value="Chromosome"/>
</dbReference>
<evidence type="ECO:0000256" key="9">
    <source>
        <dbReference type="SAM" id="Phobius"/>
    </source>
</evidence>
<feature type="domain" description="PTS EIIC type-2" evidence="10">
    <location>
        <begin position="10"/>
        <end position="348"/>
    </location>
</feature>
<evidence type="ECO:0000256" key="2">
    <source>
        <dbReference type="ARBA" id="ARBA00022448"/>
    </source>
</evidence>
<keyword evidence="2" id="KW-0813">Transport</keyword>
<dbReference type="RefSeq" id="WP_045928132.1">
    <property type="nucleotide sequence ID" value="NZ_CP029477.1"/>
</dbReference>
<accession>A0A0F4LAU8</accession>
<feature type="transmembrane region" description="Helical" evidence="9">
    <location>
        <begin position="216"/>
        <end position="236"/>
    </location>
</feature>
<protein>
    <submittedName>
        <fullName evidence="12">PTS Fru IIC</fullName>
    </submittedName>
    <submittedName>
        <fullName evidence="11">PTS fructose transporter subunit IIC</fullName>
    </submittedName>
</protein>
<feature type="transmembrane region" description="Helical" evidence="9">
    <location>
        <begin position="318"/>
        <end position="338"/>
    </location>
</feature>
<dbReference type="HOGENOM" id="CLU_013155_0_1_9"/>
<dbReference type="Proteomes" id="UP000033533">
    <property type="component" value="Unassembled WGS sequence"/>
</dbReference>
<evidence type="ECO:0000256" key="7">
    <source>
        <dbReference type="ARBA" id="ARBA00022989"/>
    </source>
</evidence>
<feature type="transmembrane region" description="Helical" evidence="9">
    <location>
        <begin position="178"/>
        <end position="196"/>
    </location>
</feature>